<keyword evidence="2" id="KW-1185">Reference proteome</keyword>
<protein>
    <recommendedName>
        <fullName evidence="3">Type II toxin-antitoxin system HicB family antitoxin</fullName>
    </recommendedName>
</protein>
<gene>
    <name evidence="1" type="ORF">ACE1CC_16735</name>
</gene>
<evidence type="ECO:0008006" key="3">
    <source>
        <dbReference type="Google" id="ProtNLM"/>
    </source>
</evidence>
<organism evidence="1 2">
    <name type="scientific">Floridaenema aerugineum BLCC-F46</name>
    <dbReference type="NCBI Taxonomy" id="3153654"/>
    <lineage>
        <taxon>Bacteria</taxon>
        <taxon>Bacillati</taxon>
        <taxon>Cyanobacteriota</taxon>
        <taxon>Cyanophyceae</taxon>
        <taxon>Oscillatoriophycideae</taxon>
        <taxon>Aerosakkonematales</taxon>
        <taxon>Aerosakkonemataceae</taxon>
        <taxon>Floridanema</taxon>
        <taxon>Floridanema aerugineum</taxon>
    </lineage>
</organism>
<sequence length="89" mass="10072">MQFYTVVLRQSAGYWVALCLENGLVGQGSNPEDSISKLKEAIETLQDVYQTETNVYNAPISIEELHEFLTVEEEDISSDIYELRKAKLG</sequence>
<dbReference type="Gene3D" id="3.30.160.250">
    <property type="match status" value="1"/>
</dbReference>
<accession>A0ABV4X6W3</accession>
<dbReference type="Proteomes" id="UP001576774">
    <property type="component" value="Unassembled WGS sequence"/>
</dbReference>
<proteinExistence type="predicted"/>
<comment type="caution">
    <text evidence="1">The sequence shown here is derived from an EMBL/GenBank/DDBJ whole genome shotgun (WGS) entry which is preliminary data.</text>
</comment>
<evidence type="ECO:0000313" key="2">
    <source>
        <dbReference type="Proteomes" id="UP001576774"/>
    </source>
</evidence>
<dbReference type="EMBL" id="JBHFNQ010000125">
    <property type="protein sequence ID" value="MFB2878500.1"/>
    <property type="molecule type" value="Genomic_DNA"/>
</dbReference>
<name>A0ABV4X6W3_9CYAN</name>
<dbReference type="RefSeq" id="WP_413271570.1">
    <property type="nucleotide sequence ID" value="NZ_JBHFNQ010000125.1"/>
</dbReference>
<evidence type="ECO:0000313" key="1">
    <source>
        <dbReference type="EMBL" id="MFB2878500.1"/>
    </source>
</evidence>
<reference evidence="1 2" key="1">
    <citation type="submission" date="2024-09" db="EMBL/GenBank/DDBJ databases">
        <title>Floridaenema gen nov. (Aerosakkonemataceae, Aerosakkonematales ord. nov., Cyanobacteria) from benthic tropical and subtropical fresh waters, with the description of four new species.</title>
        <authorList>
            <person name="Moretto J.A."/>
            <person name="Berthold D.E."/>
            <person name="Lefler F.W."/>
            <person name="Huang I.-S."/>
            <person name="Laughinghouse H. IV."/>
        </authorList>
    </citation>
    <scope>NUCLEOTIDE SEQUENCE [LARGE SCALE GENOMIC DNA]</scope>
    <source>
        <strain evidence="1 2">BLCC-F46</strain>
    </source>
</reference>